<dbReference type="OrthoDB" id="9794572at2"/>
<dbReference type="EMBL" id="SIHJ01000001">
    <property type="protein sequence ID" value="TWT36979.1"/>
    <property type="molecule type" value="Genomic_DNA"/>
</dbReference>
<sequence>MQRRQFLQAATIAAITSSGSQALARTTTEQPPRIESDFCKRLQPLGRILELEGYFVWCNTPIYGPDGRVHVFYSRWPKGRGMGGWLNACEIAHAVADQPEGPYETLDVAVAPRPGNWDATTCHNPHIQQVDDKYCLFYMGNRNGRTNTKRVGLAIADSLDGPWRRADEPLLLPGDEGAWDDHCTTNPSFIRAADGRCLLYYKGWNDKDYVTGKPPIRGNRMYGLAVADSVEGPYRKHPGNPLVDFSGLGENQQCEDAYVWLEDGRYKMIARDMGVFDHEVGLYMESDDGVQWSPPKVGYYPLKHYVDQPPAPRGLRRYGRLERPQLLMRDGRPTHLFSSSQGGEQQTASGFVFALA</sequence>
<dbReference type="AlphaFoldDB" id="A0A5C5VGE9"/>
<dbReference type="CDD" id="cd08994">
    <property type="entry name" value="GH43_62_32_68_117_130-like"/>
    <property type="match status" value="1"/>
</dbReference>
<evidence type="ECO:0000313" key="1">
    <source>
        <dbReference type="EMBL" id="TWT36979.1"/>
    </source>
</evidence>
<proteinExistence type="predicted"/>
<dbReference type="SUPFAM" id="SSF75005">
    <property type="entry name" value="Arabinanase/levansucrase/invertase"/>
    <property type="match status" value="1"/>
</dbReference>
<gene>
    <name evidence="1" type="ORF">KOR34_19250</name>
</gene>
<dbReference type="Proteomes" id="UP000316714">
    <property type="component" value="Unassembled WGS sequence"/>
</dbReference>
<keyword evidence="1" id="KW-0378">Hydrolase</keyword>
<dbReference type="RefSeq" id="WP_146564321.1">
    <property type="nucleotide sequence ID" value="NZ_SIHJ01000001.1"/>
</dbReference>
<organism evidence="1 2">
    <name type="scientific">Posidoniimonas corsicana</name>
    <dbReference type="NCBI Taxonomy" id="1938618"/>
    <lineage>
        <taxon>Bacteria</taxon>
        <taxon>Pseudomonadati</taxon>
        <taxon>Planctomycetota</taxon>
        <taxon>Planctomycetia</taxon>
        <taxon>Pirellulales</taxon>
        <taxon>Lacipirellulaceae</taxon>
        <taxon>Posidoniimonas</taxon>
    </lineage>
</organism>
<name>A0A5C5VGE9_9BACT</name>
<comment type="caution">
    <text evidence="1">The sequence shown here is derived from an EMBL/GenBank/DDBJ whole genome shotgun (WGS) entry which is preliminary data.</text>
</comment>
<reference evidence="1 2" key="1">
    <citation type="submission" date="2019-02" db="EMBL/GenBank/DDBJ databases">
        <title>Deep-cultivation of Planctomycetes and their phenomic and genomic characterization uncovers novel biology.</title>
        <authorList>
            <person name="Wiegand S."/>
            <person name="Jogler M."/>
            <person name="Boedeker C."/>
            <person name="Pinto D."/>
            <person name="Vollmers J."/>
            <person name="Rivas-Marin E."/>
            <person name="Kohn T."/>
            <person name="Peeters S.H."/>
            <person name="Heuer A."/>
            <person name="Rast P."/>
            <person name="Oberbeckmann S."/>
            <person name="Bunk B."/>
            <person name="Jeske O."/>
            <person name="Meyerdierks A."/>
            <person name="Storesund J.E."/>
            <person name="Kallscheuer N."/>
            <person name="Luecker S."/>
            <person name="Lage O.M."/>
            <person name="Pohl T."/>
            <person name="Merkel B.J."/>
            <person name="Hornburger P."/>
            <person name="Mueller R.-W."/>
            <person name="Bruemmer F."/>
            <person name="Labrenz M."/>
            <person name="Spormann A.M."/>
            <person name="Op Den Camp H."/>
            <person name="Overmann J."/>
            <person name="Amann R."/>
            <person name="Jetten M.S.M."/>
            <person name="Mascher T."/>
            <person name="Medema M.H."/>
            <person name="Devos D.P."/>
            <person name="Kaster A.-K."/>
            <person name="Ovreas L."/>
            <person name="Rohde M."/>
            <person name="Galperin M.Y."/>
            <person name="Jogler C."/>
        </authorList>
    </citation>
    <scope>NUCLEOTIDE SEQUENCE [LARGE SCALE GENOMIC DNA]</scope>
    <source>
        <strain evidence="1 2">KOR34</strain>
    </source>
</reference>
<dbReference type="GO" id="GO:0016787">
    <property type="term" value="F:hydrolase activity"/>
    <property type="evidence" value="ECO:0007669"/>
    <property type="project" value="UniProtKB-KW"/>
</dbReference>
<protein>
    <submittedName>
        <fullName evidence="1">Glycosyl hydrolases family 43</fullName>
    </submittedName>
</protein>
<evidence type="ECO:0000313" key="2">
    <source>
        <dbReference type="Proteomes" id="UP000316714"/>
    </source>
</evidence>
<dbReference type="InterPro" id="IPR023296">
    <property type="entry name" value="Glyco_hydro_beta-prop_sf"/>
</dbReference>
<dbReference type="Gene3D" id="2.115.10.20">
    <property type="entry name" value="Glycosyl hydrolase domain, family 43"/>
    <property type="match status" value="1"/>
</dbReference>
<keyword evidence="2" id="KW-1185">Reference proteome</keyword>
<accession>A0A5C5VGE9</accession>